<feature type="region of interest" description="Disordered" evidence="1">
    <location>
        <begin position="103"/>
        <end position="159"/>
    </location>
</feature>
<gene>
    <name evidence="3" type="ORF">CGCSCA2_v008258</name>
</gene>
<proteinExistence type="predicted"/>
<dbReference type="Proteomes" id="UP000711996">
    <property type="component" value="Unassembled WGS sequence"/>
</dbReference>
<dbReference type="AlphaFoldDB" id="A0A9P5EQ11"/>
<organism evidence="3 4">
    <name type="scientific">Colletotrichum siamense</name>
    <name type="common">Anthracnose fungus</name>
    <dbReference type="NCBI Taxonomy" id="690259"/>
    <lineage>
        <taxon>Eukaryota</taxon>
        <taxon>Fungi</taxon>
        <taxon>Dikarya</taxon>
        <taxon>Ascomycota</taxon>
        <taxon>Pezizomycotina</taxon>
        <taxon>Sordariomycetes</taxon>
        <taxon>Hypocreomycetidae</taxon>
        <taxon>Glomerellales</taxon>
        <taxon>Glomerellaceae</taxon>
        <taxon>Colletotrichum</taxon>
        <taxon>Colletotrichum gloeosporioides species complex</taxon>
    </lineage>
</organism>
<evidence type="ECO:0000256" key="2">
    <source>
        <dbReference type="SAM" id="SignalP"/>
    </source>
</evidence>
<feature type="compositionally biased region" description="Low complexity" evidence="1">
    <location>
        <begin position="108"/>
        <end position="159"/>
    </location>
</feature>
<protein>
    <submittedName>
        <fullName evidence="3">Uncharacterized protein</fullName>
    </submittedName>
</protein>
<accession>A0A9P5EQ11</accession>
<evidence type="ECO:0000313" key="4">
    <source>
        <dbReference type="Proteomes" id="UP000711996"/>
    </source>
</evidence>
<dbReference type="EMBL" id="QPMT01000026">
    <property type="protein sequence ID" value="KAF4857392.1"/>
    <property type="molecule type" value="Genomic_DNA"/>
</dbReference>
<feature type="signal peptide" evidence="2">
    <location>
        <begin position="1"/>
        <end position="19"/>
    </location>
</feature>
<keyword evidence="4" id="KW-1185">Reference proteome</keyword>
<keyword evidence="2" id="KW-0732">Signal</keyword>
<feature type="chain" id="PRO_5040233094" evidence="2">
    <location>
        <begin position="20"/>
        <end position="243"/>
    </location>
</feature>
<name>A0A9P5EQ11_COLSI</name>
<comment type="caution">
    <text evidence="3">The sequence shown here is derived from an EMBL/GenBank/DDBJ whole genome shotgun (WGS) entry which is preliminary data.</text>
</comment>
<reference evidence="3" key="1">
    <citation type="submission" date="2019-06" db="EMBL/GenBank/DDBJ databases">
        <authorList>
            <person name="Gan P."/>
            <person name="Shirasu K."/>
        </authorList>
    </citation>
    <scope>NUCLEOTIDE SEQUENCE [LARGE SCALE GENOMIC DNA]</scope>
    <source>
        <strain evidence="3">CAD2</strain>
    </source>
</reference>
<evidence type="ECO:0000256" key="1">
    <source>
        <dbReference type="SAM" id="MobiDB-lite"/>
    </source>
</evidence>
<sequence length="243" mass="23497">MRSFVTCTVLASVASLASASIQARWEYPEAVPAIMRRQDPGTPAYACHENCGLLITLGRTDGFCDNAEWNTRYDACMACANNFGIWIYYRNGVTTAAEKCGLSPTPSPSGAAATTAAATSAAPAPSTAAEPAPTTAAASSSAAAPPAEESSSAPAATSAAAPATTLTTAASSAASSGAASPSASGTGAAGTSTATATRVTSIGTSVVIPSGTATPSSPVFAGASKNTGVLGAVGVVGLVLAAL</sequence>
<evidence type="ECO:0000313" key="3">
    <source>
        <dbReference type="EMBL" id="KAF4857392.1"/>
    </source>
</evidence>
<feature type="region of interest" description="Disordered" evidence="1">
    <location>
        <begin position="175"/>
        <end position="195"/>
    </location>
</feature>
<dbReference type="OrthoDB" id="4160690at2759"/>